<name>A0A928VNN6_9CYAN</name>
<dbReference type="AlphaFoldDB" id="A0A928VNN6"/>
<dbReference type="GO" id="GO:0005886">
    <property type="term" value="C:plasma membrane"/>
    <property type="evidence" value="ECO:0007669"/>
    <property type="project" value="UniProtKB-SubCell"/>
</dbReference>
<dbReference type="PANTHER" id="PTHR12677:SF59">
    <property type="entry name" value="GOLGI APPARATUS MEMBRANE PROTEIN TVP38-RELATED"/>
    <property type="match status" value="1"/>
</dbReference>
<dbReference type="InterPro" id="IPR015414">
    <property type="entry name" value="TMEM64"/>
</dbReference>
<dbReference type="Proteomes" id="UP000625316">
    <property type="component" value="Unassembled WGS sequence"/>
</dbReference>
<keyword evidence="2 6" id="KW-1003">Cell membrane</keyword>
<feature type="domain" description="VTT" evidence="7">
    <location>
        <begin position="61"/>
        <end position="170"/>
    </location>
</feature>
<comment type="subcellular location">
    <subcellularLocation>
        <location evidence="1 6">Cell membrane</location>
        <topology evidence="1 6">Multi-pass membrane protein</topology>
    </subcellularLocation>
</comment>
<feature type="transmembrane region" description="Helical" evidence="6">
    <location>
        <begin position="12"/>
        <end position="30"/>
    </location>
</feature>
<feature type="transmembrane region" description="Helical" evidence="6">
    <location>
        <begin position="188"/>
        <end position="206"/>
    </location>
</feature>
<evidence type="ECO:0000259" key="7">
    <source>
        <dbReference type="Pfam" id="PF09335"/>
    </source>
</evidence>
<evidence type="ECO:0000256" key="6">
    <source>
        <dbReference type="RuleBase" id="RU366058"/>
    </source>
</evidence>
<dbReference type="PANTHER" id="PTHR12677">
    <property type="entry name" value="GOLGI APPARATUS MEMBRANE PROTEIN TVP38-RELATED"/>
    <property type="match status" value="1"/>
</dbReference>
<dbReference type="EMBL" id="JADEXQ010000050">
    <property type="protein sequence ID" value="MBE9031013.1"/>
    <property type="molecule type" value="Genomic_DNA"/>
</dbReference>
<evidence type="ECO:0000256" key="4">
    <source>
        <dbReference type="ARBA" id="ARBA00022989"/>
    </source>
</evidence>
<keyword evidence="5 6" id="KW-0472">Membrane</keyword>
<proteinExistence type="inferred from homology"/>
<gene>
    <name evidence="8" type="ORF">IQ266_14860</name>
</gene>
<keyword evidence="9" id="KW-1185">Reference proteome</keyword>
<feature type="transmembrane region" description="Helical" evidence="6">
    <location>
        <begin position="130"/>
        <end position="150"/>
    </location>
</feature>
<sequence>MSPKLRKAIEFVLIIGLIAAAIVFVNQVGLEQIRENIKQFGIWAPIVILLLRLTSITIPVLPGTAYALLSGALFGFVQGTIVIIIADFLACAGNFFIARRYGRGVVQRVVGEHFMGRLDRWSKKYLEGNFFLMTGALMSGFFDYICYAVGLSQMPARKFLSALALSVTISKPPIVAAGAGLISGEKLLLGASVVGVLAIAAVSAWVKRNDRQVVEPDSLSDEA</sequence>
<protein>
    <recommendedName>
        <fullName evidence="6">TVP38/TMEM64 family membrane protein</fullName>
    </recommendedName>
</protein>
<evidence type="ECO:0000313" key="9">
    <source>
        <dbReference type="Proteomes" id="UP000625316"/>
    </source>
</evidence>
<feature type="transmembrane region" description="Helical" evidence="6">
    <location>
        <begin position="42"/>
        <end position="61"/>
    </location>
</feature>
<keyword evidence="4 6" id="KW-1133">Transmembrane helix</keyword>
<evidence type="ECO:0000256" key="3">
    <source>
        <dbReference type="ARBA" id="ARBA00022692"/>
    </source>
</evidence>
<comment type="caution">
    <text evidence="8">The sequence shown here is derived from an EMBL/GenBank/DDBJ whole genome shotgun (WGS) entry which is preliminary data.</text>
</comment>
<organism evidence="8 9">
    <name type="scientific">Romeriopsis navalis LEGE 11480</name>
    <dbReference type="NCBI Taxonomy" id="2777977"/>
    <lineage>
        <taxon>Bacteria</taxon>
        <taxon>Bacillati</taxon>
        <taxon>Cyanobacteriota</taxon>
        <taxon>Cyanophyceae</taxon>
        <taxon>Leptolyngbyales</taxon>
        <taxon>Leptolyngbyaceae</taxon>
        <taxon>Romeriopsis</taxon>
        <taxon>Romeriopsis navalis</taxon>
    </lineage>
</organism>
<reference evidence="8" key="1">
    <citation type="submission" date="2020-10" db="EMBL/GenBank/DDBJ databases">
        <authorList>
            <person name="Castelo-Branco R."/>
            <person name="Eusebio N."/>
            <person name="Adriana R."/>
            <person name="Vieira A."/>
            <person name="Brugerolle De Fraissinette N."/>
            <person name="Rezende De Castro R."/>
            <person name="Schneider M.P."/>
            <person name="Vasconcelos V."/>
            <person name="Leao P.N."/>
        </authorList>
    </citation>
    <scope>NUCLEOTIDE SEQUENCE</scope>
    <source>
        <strain evidence="8">LEGE 11480</strain>
    </source>
</reference>
<evidence type="ECO:0000256" key="5">
    <source>
        <dbReference type="ARBA" id="ARBA00023136"/>
    </source>
</evidence>
<evidence type="ECO:0000256" key="2">
    <source>
        <dbReference type="ARBA" id="ARBA00022475"/>
    </source>
</evidence>
<comment type="similarity">
    <text evidence="6">Belongs to the TVP38/TMEM64 family.</text>
</comment>
<dbReference type="Pfam" id="PF09335">
    <property type="entry name" value="VTT_dom"/>
    <property type="match status" value="1"/>
</dbReference>
<keyword evidence="3 6" id="KW-0812">Transmembrane</keyword>
<evidence type="ECO:0000256" key="1">
    <source>
        <dbReference type="ARBA" id="ARBA00004651"/>
    </source>
</evidence>
<dbReference type="InterPro" id="IPR032816">
    <property type="entry name" value="VTT_dom"/>
</dbReference>
<accession>A0A928VNN6</accession>
<evidence type="ECO:0000313" key="8">
    <source>
        <dbReference type="EMBL" id="MBE9031013.1"/>
    </source>
</evidence>
<dbReference type="RefSeq" id="WP_264325844.1">
    <property type="nucleotide sequence ID" value="NZ_JADEXQ010000050.1"/>
</dbReference>
<feature type="transmembrane region" description="Helical" evidence="6">
    <location>
        <begin position="73"/>
        <end position="97"/>
    </location>
</feature>